<dbReference type="GO" id="GO:0046677">
    <property type="term" value="P:response to antibiotic"/>
    <property type="evidence" value="ECO:0007669"/>
    <property type="project" value="UniProtKB-UniRule"/>
</dbReference>
<dbReference type="PANTHER" id="PTHR35333">
    <property type="entry name" value="BETA-LACTAMASE"/>
    <property type="match status" value="1"/>
</dbReference>
<dbReference type="PRINTS" id="PR00118">
    <property type="entry name" value="BLACTAMASEA"/>
</dbReference>
<keyword evidence="10" id="KW-1185">Reference proteome</keyword>
<dbReference type="AlphaFoldDB" id="A0A1L1P864"/>
<dbReference type="InterPro" id="IPR012338">
    <property type="entry name" value="Beta-lactam/transpept-like"/>
</dbReference>
<dbReference type="SUPFAM" id="SSF56601">
    <property type="entry name" value="beta-lactamase/transpeptidase-like"/>
    <property type="match status" value="1"/>
</dbReference>
<comment type="catalytic activity">
    <reaction evidence="1 6">
        <text>a beta-lactam + H2O = a substituted beta-amino acid</text>
        <dbReference type="Rhea" id="RHEA:20401"/>
        <dbReference type="ChEBI" id="CHEBI:15377"/>
        <dbReference type="ChEBI" id="CHEBI:35627"/>
        <dbReference type="ChEBI" id="CHEBI:140347"/>
        <dbReference type="EC" id="3.5.2.6"/>
    </reaction>
</comment>
<evidence type="ECO:0000256" key="3">
    <source>
        <dbReference type="ARBA" id="ARBA00012865"/>
    </source>
</evidence>
<evidence type="ECO:0000259" key="8">
    <source>
        <dbReference type="Pfam" id="PF13354"/>
    </source>
</evidence>
<feature type="domain" description="Beta-lactamase class A catalytic" evidence="8">
    <location>
        <begin position="50"/>
        <end position="265"/>
    </location>
</feature>
<name>A0A1L1P864_HYDIT</name>
<evidence type="ECO:0000256" key="5">
    <source>
        <dbReference type="ARBA" id="ARBA00023251"/>
    </source>
</evidence>
<reference evidence="10" key="1">
    <citation type="submission" date="2014-02" db="EMBL/GenBank/DDBJ databases">
        <authorList>
            <person name="Gan H."/>
        </authorList>
    </citation>
    <scope>NUCLEOTIDE SEQUENCE [LARGE SCALE GENOMIC DNA]</scope>
    <source>
        <strain evidence="10">S1</strain>
    </source>
</reference>
<dbReference type="EMBL" id="CCAE010000002">
    <property type="protein sequence ID" value="CDN85928.1"/>
    <property type="molecule type" value="Genomic_DNA"/>
</dbReference>
<gene>
    <name evidence="9" type="ORF">BN948_00326</name>
</gene>
<sequence>MQRRQFLNATTGLTTLTALLSPKFVWGRTEMPELDAAVRELESQSRGRLGVHFIDTGDGREWGYRSDERFLMLSTFKTLASALVLERADQGKAPLSKRVRYHQRDLVQWSPVTEKHVGGQGLSLAQLCEATITTSDNTAANLILREVGGPAALTAFLRRIGDPVTRLDRTEPELNEPSPGEDLDTTTPRAMARSLRTLLLGEALSPASREQLAAWLKANTTGDKRLRAGVPPSWGIGEKTGTAGPSANDAGIVWPPGAAPILVSAYLADSPASAAVRERTLAGVGRLLAAW</sequence>
<organism evidence="9 10">
    <name type="scientific">Hydrogenophaga intermedia</name>
    <dbReference type="NCBI Taxonomy" id="65786"/>
    <lineage>
        <taxon>Bacteria</taxon>
        <taxon>Pseudomonadati</taxon>
        <taxon>Pseudomonadota</taxon>
        <taxon>Betaproteobacteria</taxon>
        <taxon>Burkholderiales</taxon>
        <taxon>Comamonadaceae</taxon>
        <taxon>Hydrogenophaga</taxon>
    </lineage>
</organism>
<evidence type="ECO:0000256" key="4">
    <source>
        <dbReference type="ARBA" id="ARBA00022801"/>
    </source>
</evidence>
<dbReference type="EC" id="3.5.2.6" evidence="3 6"/>
<dbReference type="Gene3D" id="3.40.710.10">
    <property type="entry name" value="DD-peptidase/beta-lactamase superfamily"/>
    <property type="match status" value="1"/>
</dbReference>
<reference evidence="10" key="2">
    <citation type="submission" date="2014-11" db="EMBL/GenBank/DDBJ databases">
        <title>Draft genome sequence of Hydrogenophaga intermedia S1.</title>
        <authorList>
            <person name="Gan H.M."/>
            <person name="Chew T.H."/>
            <person name="Stolz A."/>
        </authorList>
    </citation>
    <scope>NUCLEOTIDE SEQUENCE [LARGE SCALE GENOMIC DNA]</scope>
    <source>
        <strain evidence="10">S1</strain>
    </source>
</reference>
<dbReference type="InterPro" id="IPR000871">
    <property type="entry name" value="Beta-lactam_class-A"/>
</dbReference>
<dbReference type="PROSITE" id="PS00146">
    <property type="entry name" value="BETA_LACTAMASE_A"/>
    <property type="match status" value="1"/>
</dbReference>
<evidence type="ECO:0000256" key="2">
    <source>
        <dbReference type="ARBA" id="ARBA00009009"/>
    </source>
</evidence>
<dbReference type="GO" id="GO:0030655">
    <property type="term" value="P:beta-lactam antibiotic catabolic process"/>
    <property type="evidence" value="ECO:0007669"/>
    <property type="project" value="InterPro"/>
</dbReference>
<dbReference type="NCBIfam" id="NF033103">
    <property type="entry name" value="bla_class_A"/>
    <property type="match status" value="1"/>
</dbReference>
<accession>A0A1L1P864</accession>
<dbReference type="Proteomes" id="UP000028878">
    <property type="component" value="Unassembled WGS sequence"/>
</dbReference>
<dbReference type="GO" id="GO:0008800">
    <property type="term" value="F:beta-lactamase activity"/>
    <property type="evidence" value="ECO:0007669"/>
    <property type="project" value="UniProtKB-UniRule"/>
</dbReference>
<keyword evidence="4 6" id="KW-0378">Hydrolase</keyword>
<dbReference type="Pfam" id="PF13354">
    <property type="entry name" value="Beta-lactamase2"/>
    <property type="match status" value="1"/>
</dbReference>
<evidence type="ECO:0000313" key="9">
    <source>
        <dbReference type="EMBL" id="CDN85928.1"/>
    </source>
</evidence>
<dbReference type="RefSeq" id="WP_009520026.1">
    <property type="nucleotide sequence ID" value="NZ_CCAE010000002.1"/>
</dbReference>
<keyword evidence="5 6" id="KW-0046">Antibiotic resistance</keyword>
<feature type="region of interest" description="Disordered" evidence="7">
    <location>
        <begin position="167"/>
        <end position="186"/>
    </location>
</feature>
<proteinExistence type="inferred from homology"/>
<evidence type="ECO:0000256" key="6">
    <source>
        <dbReference type="RuleBase" id="RU361140"/>
    </source>
</evidence>
<dbReference type="PANTHER" id="PTHR35333:SF3">
    <property type="entry name" value="BETA-LACTAMASE-TYPE TRANSPEPTIDASE FOLD CONTAINING PROTEIN"/>
    <property type="match status" value="1"/>
</dbReference>
<evidence type="ECO:0000256" key="7">
    <source>
        <dbReference type="SAM" id="MobiDB-lite"/>
    </source>
</evidence>
<evidence type="ECO:0000313" key="10">
    <source>
        <dbReference type="Proteomes" id="UP000028878"/>
    </source>
</evidence>
<dbReference type="InterPro" id="IPR023650">
    <property type="entry name" value="Beta-lactam_class-A_AS"/>
</dbReference>
<dbReference type="InterPro" id="IPR045155">
    <property type="entry name" value="Beta-lactam_cat"/>
</dbReference>
<comment type="similarity">
    <text evidence="2 6">Belongs to the class-A beta-lactamase family.</text>
</comment>
<evidence type="ECO:0000256" key="1">
    <source>
        <dbReference type="ARBA" id="ARBA00001526"/>
    </source>
</evidence>
<protein>
    <recommendedName>
        <fullName evidence="3 6">Beta-lactamase</fullName>
        <ecNumber evidence="3 6">3.5.2.6</ecNumber>
    </recommendedName>
</protein>